<accession>A0ACC2T393</accession>
<keyword evidence="2" id="KW-1185">Reference proteome</keyword>
<sequence length="150" mass="16360">MPNPSQPTKTGYDKANAQPSASNPQASQDVIKTTTHYELKCIDTGNSSASPNTSLCIMNPVLKSNISHAARMSPIDGNKAEAVRALLQNSSSPFSLSPLTNGGMPIMHQRHITLCQPQEPGLTQSVQSFKYPWRTKFVPHLPHQGPYDHL</sequence>
<reference evidence="1" key="1">
    <citation type="submission" date="2022-04" db="EMBL/GenBank/DDBJ databases">
        <title>Genome of the entomopathogenic fungus Entomophthora muscae.</title>
        <authorList>
            <person name="Elya C."/>
            <person name="Lovett B.R."/>
            <person name="Lee E."/>
            <person name="Macias A.M."/>
            <person name="Hajek A.E."/>
            <person name="De Bivort B.L."/>
            <person name="Kasson M.T."/>
            <person name="De Fine Licht H.H."/>
            <person name="Stajich J.E."/>
        </authorList>
    </citation>
    <scope>NUCLEOTIDE SEQUENCE</scope>
    <source>
        <strain evidence="1">Berkeley</strain>
    </source>
</reference>
<evidence type="ECO:0000313" key="1">
    <source>
        <dbReference type="EMBL" id="KAJ9068970.1"/>
    </source>
</evidence>
<organism evidence="1 2">
    <name type="scientific">Entomophthora muscae</name>
    <dbReference type="NCBI Taxonomy" id="34485"/>
    <lineage>
        <taxon>Eukaryota</taxon>
        <taxon>Fungi</taxon>
        <taxon>Fungi incertae sedis</taxon>
        <taxon>Zoopagomycota</taxon>
        <taxon>Entomophthoromycotina</taxon>
        <taxon>Entomophthoromycetes</taxon>
        <taxon>Entomophthorales</taxon>
        <taxon>Entomophthoraceae</taxon>
        <taxon>Entomophthora</taxon>
    </lineage>
</organism>
<protein>
    <submittedName>
        <fullName evidence="1">Uncharacterized protein</fullName>
    </submittedName>
</protein>
<dbReference type="EMBL" id="QTSX02003670">
    <property type="protein sequence ID" value="KAJ9068970.1"/>
    <property type="molecule type" value="Genomic_DNA"/>
</dbReference>
<name>A0ACC2T393_9FUNG</name>
<comment type="caution">
    <text evidence="1">The sequence shown here is derived from an EMBL/GenBank/DDBJ whole genome shotgun (WGS) entry which is preliminary data.</text>
</comment>
<gene>
    <name evidence="1" type="ORF">DSO57_1023182</name>
</gene>
<proteinExistence type="predicted"/>
<dbReference type="Proteomes" id="UP001165960">
    <property type="component" value="Unassembled WGS sequence"/>
</dbReference>
<evidence type="ECO:0000313" key="2">
    <source>
        <dbReference type="Proteomes" id="UP001165960"/>
    </source>
</evidence>